<evidence type="ECO:0000259" key="2">
    <source>
        <dbReference type="Pfam" id="PF03732"/>
    </source>
</evidence>
<feature type="region of interest" description="Disordered" evidence="1">
    <location>
        <begin position="13"/>
        <end position="66"/>
    </location>
</feature>
<dbReference type="SUPFAM" id="SSF50630">
    <property type="entry name" value="Acid proteases"/>
    <property type="match status" value="1"/>
</dbReference>
<dbReference type="InterPro" id="IPR005162">
    <property type="entry name" value="Retrotrans_gag_dom"/>
</dbReference>
<accession>A0AAP0HEJ9</accession>
<dbReference type="Pfam" id="PF03732">
    <property type="entry name" value="Retrotrans_gag"/>
    <property type="match status" value="1"/>
</dbReference>
<dbReference type="Pfam" id="PF08284">
    <property type="entry name" value="RVP_2"/>
    <property type="match status" value="1"/>
</dbReference>
<feature type="region of interest" description="Disordered" evidence="1">
    <location>
        <begin position="241"/>
        <end position="266"/>
    </location>
</feature>
<dbReference type="CDD" id="cd00303">
    <property type="entry name" value="retropepsin_like"/>
    <property type="match status" value="1"/>
</dbReference>
<keyword evidence="4" id="KW-1185">Reference proteome</keyword>
<reference evidence="3 4" key="1">
    <citation type="submission" date="2024-01" db="EMBL/GenBank/DDBJ databases">
        <title>Genome assemblies of Stephania.</title>
        <authorList>
            <person name="Yang L."/>
        </authorList>
    </citation>
    <scope>NUCLEOTIDE SEQUENCE [LARGE SCALE GENOMIC DNA]</scope>
    <source>
        <strain evidence="3">YNDBR</strain>
        <tissue evidence="3">Leaf</tissue>
    </source>
</reference>
<dbReference type="EMBL" id="JBBNAF010000049">
    <property type="protein sequence ID" value="KAK9081672.1"/>
    <property type="molecule type" value="Genomic_DNA"/>
</dbReference>
<evidence type="ECO:0000313" key="3">
    <source>
        <dbReference type="EMBL" id="KAK9081672.1"/>
    </source>
</evidence>
<protein>
    <recommendedName>
        <fullName evidence="2">Retrotransposon gag domain-containing protein</fullName>
    </recommendedName>
</protein>
<dbReference type="Proteomes" id="UP001420932">
    <property type="component" value="Unassembled WGS sequence"/>
</dbReference>
<dbReference type="PANTHER" id="PTHR15503:SF22">
    <property type="entry name" value="TRANSPOSON TY3-I GAG POLYPROTEIN"/>
    <property type="match status" value="1"/>
</dbReference>
<organism evidence="3 4">
    <name type="scientific">Stephania yunnanensis</name>
    <dbReference type="NCBI Taxonomy" id="152371"/>
    <lineage>
        <taxon>Eukaryota</taxon>
        <taxon>Viridiplantae</taxon>
        <taxon>Streptophyta</taxon>
        <taxon>Embryophyta</taxon>
        <taxon>Tracheophyta</taxon>
        <taxon>Spermatophyta</taxon>
        <taxon>Magnoliopsida</taxon>
        <taxon>Ranunculales</taxon>
        <taxon>Menispermaceae</taxon>
        <taxon>Menispermoideae</taxon>
        <taxon>Cissampelideae</taxon>
        <taxon>Stephania</taxon>
    </lineage>
</organism>
<gene>
    <name evidence="3" type="ORF">Syun_030890</name>
</gene>
<feature type="compositionally biased region" description="Polar residues" evidence="1">
    <location>
        <begin position="243"/>
        <end position="254"/>
    </location>
</feature>
<dbReference type="PANTHER" id="PTHR15503">
    <property type="entry name" value="LDOC1 RELATED"/>
    <property type="match status" value="1"/>
</dbReference>
<comment type="caution">
    <text evidence="3">The sequence shown here is derived from an EMBL/GenBank/DDBJ whole genome shotgun (WGS) entry which is preliminary data.</text>
</comment>
<proteinExistence type="predicted"/>
<feature type="compositionally biased region" description="Pro residues" evidence="1">
    <location>
        <begin position="17"/>
        <end position="28"/>
    </location>
</feature>
<dbReference type="AlphaFoldDB" id="A0AAP0HEJ9"/>
<evidence type="ECO:0000256" key="1">
    <source>
        <dbReference type="SAM" id="MobiDB-lite"/>
    </source>
</evidence>
<dbReference type="InterPro" id="IPR021109">
    <property type="entry name" value="Peptidase_aspartic_dom_sf"/>
</dbReference>
<evidence type="ECO:0000313" key="4">
    <source>
        <dbReference type="Proteomes" id="UP001420932"/>
    </source>
</evidence>
<feature type="compositionally biased region" description="Low complexity" evidence="1">
    <location>
        <begin position="29"/>
        <end position="56"/>
    </location>
</feature>
<dbReference type="InterPro" id="IPR032567">
    <property type="entry name" value="RTL1-rel"/>
</dbReference>
<feature type="domain" description="Retrotransposon gag" evidence="2">
    <location>
        <begin position="112"/>
        <end position="200"/>
    </location>
</feature>
<sequence length="626" mass="69819">MMSEVLQRLHHLEKQPVQPPLQPPPLLPTPSSTQTHHNASPSTPTFQPSQPTTPITLQPPPQTFTAMAPSTQLRMPKLEIPVFSGANPLSWLFQIERFFLYHNTPLDHRLSVASFYMSGTTLQWFHWLYNTNQLTTWADFTAALNNRFGPSNFLNYEASLFKLKQSSSLEQYIEDFEALSTRTTGLSQLNLLNCFISGVKDDIQRELLLLRPQTLREAMGMAKVVNDKLAAAKPIPSKFTPRFNPTPNLISQPKPTTTTPTPPLPIRRLTPVEMRARREKGLCYNCDDKFVPGHKCNRTRQFLCLTVDDDDINHDLLTLEGPPTHEPPLLETPTETPAPDLIPAISLHAFAGHEAPMALRLEGSIAGSKVIVLVDGGSTHNFIQARIARFLNLPIQPAPSMTVTVGNGDSLHCAGFCKNVSLSLGSFDCTLDLHVLSLYGADVVLGVQWLKSLGRTTFDYNDLYLEFFRGSDCYRLMGLRPSSCMQLFFAQLQKITKSNGVAGFFHLSLSENSQPPTTVNPTIPPELAPLLKEFSAIFAPPVGLPPTRPTDHTIPLLPGSHPVNVRPYRYPHFQNLRLKSSSNKCLRMASFGLVLVHSPLSGLVGEKERRHMAFLRRLSCPQCHYS</sequence>
<name>A0AAP0HEJ9_9MAGN</name>
<dbReference type="Gene3D" id="2.40.70.10">
    <property type="entry name" value="Acid Proteases"/>
    <property type="match status" value="1"/>
</dbReference>